<dbReference type="EMBL" id="JARVKF010000013">
    <property type="protein sequence ID" value="KAK9425628.1"/>
    <property type="molecule type" value="Genomic_DNA"/>
</dbReference>
<organism evidence="1 2">
    <name type="scientific">Seiridium unicorne</name>
    <dbReference type="NCBI Taxonomy" id="138068"/>
    <lineage>
        <taxon>Eukaryota</taxon>
        <taxon>Fungi</taxon>
        <taxon>Dikarya</taxon>
        <taxon>Ascomycota</taxon>
        <taxon>Pezizomycotina</taxon>
        <taxon>Sordariomycetes</taxon>
        <taxon>Xylariomycetidae</taxon>
        <taxon>Amphisphaeriales</taxon>
        <taxon>Sporocadaceae</taxon>
        <taxon>Seiridium</taxon>
    </lineage>
</organism>
<reference evidence="1 2" key="1">
    <citation type="journal article" date="2024" name="J. Plant Pathol.">
        <title>Sequence and assembly of the genome of Seiridium unicorne, isolate CBS 538.82, causal agent of cypress canker disease.</title>
        <authorList>
            <person name="Scali E."/>
            <person name="Rocca G.D."/>
            <person name="Danti R."/>
            <person name="Garbelotto M."/>
            <person name="Barberini S."/>
            <person name="Baroncelli R."/>
            <person name="Emiliani G."/>
        </authorList>
    </citation>
    <scope>NUCLEOTIDE SEQUENCE [LARGE SCALE GENOMIC DNA]</scope>
    <source>
        <strain evidence="1 2">BM-138-508</strain>
    </source>
</reference>
<protein>
    <submittedName>
        <fullName evidence="1">Transcription factor domain-containing protein</fullName>
    </submittedName>
</protein>
<evidence type="ECO:0000313" key="2">
    <source>
        <dbReference type="Proteomes" id="UP001408356"/>
    </source>
</evidence>
<gene>
    <name evidence="1" type="ORF">SUNI508_02989</name>
</gene>
<keyword evidence="2" id="KW-1185">Reference proteome</keyword>
<sequence>MADVSQDELSNRMASVALESPKFRYSDLVYPTLLDLSRELRRKIYGFLLTVDQSTEHKVHPARWEKNFEGIVLLGVNRQIRAEAWETLINTNAWIQVHIHNQPNEPVKPVLCNTSNPEPMRAQPYFMYGNYPPELASQLKSSARLTIHLGKDLCHRSLLENPRKTTYLLFAYQPKQWAFFVNMLAAKVHEWEGIRIETNSGTDCTLKSSGPGTKEILEPLSLIRGVKRASVCTTEEGSELLASIMKTPIHSDFEIMSILLRLQKSGDDCLKAGNCLHAMKYYWQGTDAYREFLHRRSKELGAPYGSPQSNSMMAVEIELHNSFLLATNRLVKKRKEATGRIFGQIEFYLLDNAIISGGSALEFEGITDTQRRLIHFRRGIASMNKATWLDERMRTDISDANAKRQYGILRKTCYEDAAKDFFYAKQIDGLSGNDRLAELYGVMCVEIKRDPRKGFELASVHIPVVGDWSGDPRVLRQWGAQAVCMKMCRQRITPKMGETMDHQELVSRYMQEGIIWHHTEDGTIHLAGPGTFGWL</sequence>
<proteinExistence type="predicted"/>
<evidence type="ECO:0000313" key="1">
    <source>
        <dbReference type="EMBL" id="KAK9425628.1"/>
    </source>
</evidence>
<comment type="caution">
    <text evidence="1">The sequence shown here is derived from an EMBL/GenBank/DDBJ whole genome shotgun (WGS) entry which is preliminary data.</text>
</comment>
<dbReference type="Proteomes" id="UP001408356">
    <property type="component" value="Unassembled WGS sequence"/>
</dbReference>
<name>A0ABR2VFD2_9PEZI</name>
<accession>A0ABR2VFD2</accession>